<feature type="transmembrane region" description="Helical" evidence="5">
    <location>
        <begin position="102"/>
        <end position="125"/>
    </location>
</feature>
<feature type="transmembrane region" description="Helical" evidence="5">
    <location>
        <begin position="145"/>
        <end position="165"/>
    </location>
</feature>
<dbReference type="GO" id="GO:0008610">
    <property type="term" value="P:lipid biosynthetic process"/>
    <property type="evidence" value="ECO:0007669"/>
    <property type="project" value="InterPro"/>
</dbReference>
<dbReference type="GO" id="GO:0016020">
    <property type="term" value="C:membrane"/>
    <property type="evidence" value="ECO:0007669"/>
    <property type="project" value="UniProtKB-SubCell"/>
</dbReference>
<evidence type="ECO:0000313" key="8">
    <source>
        <dbReference type="Proteomes" id="UP000788993"/>
    </source>
</evidence>
<dbReference type="Pfam" id="PF04116">
    <property type="entry name" value="FA_hydroxylase"/>
    <property type="match status" value="1"/>
</dbReference>
<evidence type="ECO:0000256" key="2">
    <source>
        <dbReference type="ARBA" id="ARBA00022692"/>
    </source>
</evidence>
<proteinExistence type="predicted"/>
<name>A0A9P8PTM7_9ASCO</name>
<dbReference type="InterPro" id="IPR006694">
    <property type="entry name" value="Fatty_acid_hydroxylase"/>
</dbReference>
<reference evidence="7" key="2">
    <citation type="submission" date="2021-01" db="EMBL/GenBank/DDBJ databases">
        <authorList>
            <person name="Schikora-Tamarit M.A."/>
        </authorList>
    </citation>
    <scope>NUCLEOTIDE SEQUENCE</scope>
    <source>
        <strain evidence="7">NCAIM Y.01608</strain>
    </source>
</reference>
<dbReference type="PANTHER" id="PTHR11863">
    <property type="entry name" value="STEROL DESATURASE"/>
    <property type="match status" value="1"/>
</dbReference>
<organism evidence="7 8">
    <name type="scientific">Ogataea polymorpha</name>
    <dbReference type="NCBI Taxonomy" id="460523"/>
    <lineage>
        <taxon>Eukaryota</taxon>
        <taxon>Fungi</taxon>
        <taxon>Dikarya</taxon>
        <taxon>Ascomycota</taxon>
        <taxon>Saccharomycotina</taxon>
        <taxon>Pichiomycetes</taxon>
        <taxon>Pichiales</taxon>
        <taxon>Pichiaceae</taxon>
        <taxon>Ogataea</taxon>
    </lineage>
</organism>
<reference evidence="7" key="1">
    <citation type="journal article" date="2021" name="Open Biol.">
        <title>Shared evolutionary footprints suggest mitochondrial oxidative damage underlies multiple complex I losses in fungi.</title>
        <authorList>
            <person name="Schikora-Tamarit M.A."/>
            <person name="Marcet-Houben M."/>
            <person name="Nosek J."/>
            <person name="Gabaldon T."/>
        </authorList>
    </citation>
    <scope>NUCLEOTIDE SEQUENCE</scope>
    <source>
        <strain evidence="7">NCAIM Y.01608</strain>
    </source>
</reference>
<evidence type="ECO:0000256" key="5">
    <source>
        <dbReference type="SAM" id="Phobius"/>
    </source>
</evidence>
<dbReference type="InterPro" id="IPR050307">
    <property type="entry name" value="Sterol_Desaturase_Related"/>
</dbReference>
<feature type="transmembrane region" description="Helical" evidence="5">
    <location>
        <begin position="250"/>
        <end position="272"/>
    </location>
</feature>
<comment type="subcellular location">
    <subcellularLocation>
        <location evidence="1">Membrane</location>
    </subcellularLocation>
</comment>
<keyword evidence="2 5" id="KW-0812">Transmembrane</keyword>
<keyword evidence="3 5" id="KW-1133">Transmembrane helix</keyword>
<protein>
    <recommendedName>
        <fullName evidence="6">Fatty acid hydroxylase domain-containing protein</fullName>
    </recommendedName>
</protein>
<feature type="transmembrane region" description="Helical" evidence="5">
    <location>
        <begin position="186"/>
        <end position="205"/>
    </location>
</feature>
<evidence type="ECO:0000256" key="3">
    <source>
        <dbReference type="ARBA" id="ARBA00022989"/>
    </source>
</evidence>
<accession>A0A9P8PTM7</accession>
<gene>
    <name evidence="7" type="ORF">OGATHE_000856</name>
</gene>
<dbReference type="AlphaFoldDB" id="A0A9P8PTM7"/>
<evidence type="ECO:0000313" key="7">
    <source>
        <dbReference type="EMBL" id="KAH3677382.1"/>
    </source>
</evidence>
<dbReference type="EMBL" id="JAEUBD010000108">
    <property type="protein sequence ID" value="KAH3677382.1"/>
    <property type="molecule type" value="Genomic_DNA"/>
</dbReference>
<dbReference type="GO" id="GO:0016491">
    <property type="term" value="F:oxidoreductase activity"/>
    <property type="evidence" value="ECO:0007669"/>
    <property type="project" value="InterPro"/>
</dbReference>
<evidence type="ECO:0000256" key="1">
    <source>
        <dbReference type="ARBA" id="ARBA00004370"/>
    </source>
</evidence>
<keyword evidence="4 5" id="KW-0472">Membrane</keyword>
<keyword evidence="8" id="KW-1185">Reference proteome</keyword>
<evidence type="ECO:0000256" key="4">
    <source>
        <dbReference type="ARBA" id="ARBA00023136"/>
    </source>
</evidence>
<dbReference type="Proteomes" id="UP000788993">
    <property type="component" value="Unassembled WGS sequence"/>
</dbReference>
<sequence>MDIVLEICDTFVFDKVFATLLPSSLARYMPQKPKAIDNLAEFINNGTQAAIAYSEAANLPQIFSFNKEIYGVNNKYHFFDESPYAHLSLLGRSNIIRQSISLFIIMTIFGWLLYFSVAALSYHFVYDKSNFNHPRYLRNQMSLEIKQATSAIPVMVILTIPWFLLELHGHSKLYYEVNESTGGWWALVYQLPTFIMFTDCGIYFIHRWLHWPSVYKVLHKPHHKWIVCTPFASHAFHPVDGYAQSLPYHWYPFLFPLHKISYLLLFTFVNFWTVMIHDGEYMSDDPVVNGAACHTIHHMYFNYNYGQFTTLWDRLGGSYRKPDKELFSKQTKKDKKYWAKQTQNTDKIRSELEGDKDDREYVFADLPGGAGPARQNNAVHGFAVFGVMSGVVPKFVVRLLVLIFLTDFVENVIQVKNLAIQLEHLDEQFRQRLAPKSSKFLDLSKIIAGIDVGQKGSHLGVVKRRLDVKTVNTVLLQ</sequence>
<evidence type="ECO:0000259" key="6">
    <source>
        <dbReference type="Pfam" id="PF04116"/>
    </source>
</evidence>
<comment type="caution">
    <text evidence="7">The sequence shown here is derived from an EMBL/GenBank/DDBJ whole genome shotgun (WGS) entry which is preliminary data.</text>
</comment>
<dbReference type="GO" id="GO:0005506">
    <property type="term" value="F:iron ion binding"/>
    <property type="evidence" value="ECO:0007669"/>
    <property type="project" value="InterPro"/>
</dbReference>
<feature type="domain" description="Fatty acid hydroxylase" evidence="6">
    <location>
        <begin position="194"/>
        <end position="317"/>
    </location>
</feature>